<dbReference type="SUPFAM" id="SSF54862">
    <property type="entry name" value="4Fe-4S ferredoxins"/>
    <property type="match status" value="1"/>
</dbReference>
<keyword evidence="4" id="KW-0408">Iron</keyword>
<organism evidence="9 10">
    <name type="scientific">Aminobacterium colombiense (strain DSM 12261 / ALA-1)</name>
    <dbReference type="NCBI Taxonomy" id="572547"/>
    <lineage>
        <taxon>Bacteria</taxon>
        <taxon>Thermotogati</taxon>
        <taxon>Synergistota</taxon>
        <taxon>Synergistia</taxon>
        <taxon>Synergistales</taxon>
        <taxon>Aminobacteriaceae</taxon>
        <taxon>Aminobacterium</taxon>
    </lineage>
</organism>
<dbReference type="RefSeq" id="WP_013047488.1">
    <property type="nucleotide sequence ID" value="NC_014011.1"/>
</dbReference>
<evidence type="ECO:0000313" key="10">
    <source>
        <dbReference type="Proteomes" id="UP000002366"/>
    </source>
</evidence>
<gene>
    <name evidence="9" type="ordered locus">Amico_0074</name>
</gene>
<dbReference type="HOGENOM" id="CLU_033147_4_0_0"/>
<dbReference type="PROSITE" id="PS00198">
    <property type="entry name" value="4FE4S_FER_1"/>
    <property type="match status" value="1"/>
</dbReference>
<dbReference type="Proteomes" id="UP000002366">
    <property type="component" value="Chromosome"/>
</dbReference>
<keyword evidence="2" id="KW-1003">Cell membrane</keyword>
<sequence>MKSQKIRLAVQLAFLIFLSWIGYRHQLLGGGPEGVPPVDALCPFGGIEGLYAYLKTGTWLRRLAPSSLVLFAGVVAMTVVVGRVFCSWICPLGTIGELSAKVARKLAITPRELPESVDRPARYLKYAILAIILFFTWKLGTLAWRNYDPWVAWMHLSAGWKEVVEKPWAYIVLFGAVIAASLWIERFWCRYLCPLGALLALGQKLSLVKIRRNDSSCIHCHLCHTSCPVNLNPEAKETENSAECIACGRCTDTCPVEKTLSFGTKKKFFSSLAVGIVGLLLFFGFYGAARLSGKWMTYAPSTTEGVRNAASGIYGWMTLHQVSETVKLTEEEVIAITNLPAGVPRDVSLKNIEGVDDEEIRALLEAYLEKQKTEIPSSPKTTPQNPEEIKGSMTLSSIAETYGLAAEKILAEAGWPMDAPKDKPLKELAAEYKTEVSVIREAVKKLLK</sequence>
<evidence type="ECO:0000256" key="2">
    <source>
        <dbReference type="ARBA" id="ARBA00022475"/>
    </source>
</evidence>
<evidence type="ECO:0000313" key="9">
    <source>
        <dbReference type="EMBL" id="ADE56222.1"/>
    </source>
</evidence>
<keyword evidence="6 7" id="KW-0472">Membrane</keyword>
<dbReference type="KEGG" id="aco:Amico_0074"/>
<dbReference type="Pfam" id="PF12801">
    <property type="entry name" value="Fer4_5"/>
    <property type="match status" value="2"/>
</dbReference>
<dbReference type="PROSITE" id="PS51379">
    <property type="entry name" value="4FE4S_FER_2"/>
    <property type="match status" value="2"/>
</dbReference>
<dbReference type="eggNOG" id="COG0348">
    <property type="taxonomic scope" value="Bacteria"/>
</dbReference>
<dbReference type="Gene3D" id="3.30.70.20">
    <property type="match status" value="1"/>
</dbReference>
<evidence type="ECO:0000256" key="4">
    <source>
        <dbReference type="ARBA" id="ARBA00023004"/>
    </source>
</evidence>
<dbReference type="InterPro" id="IPR017900">
    <property type="entry name" value="4Fe4S_Fe_S_CS"/>
</dbReference>
<feature type="domain" description="4Fe-4S ferredoxin-type" evidence="8">
    <location>
        <begin position="208"/>
        <end position="230"/>
    </location>
</feature>
<evidence type="ECO:0000256" key="1">
    <source>
        <dbReference type="ARBA" id="ARBA00004236"/>
    </source>
</evidence>
<name>D5ECE0_AMICL</name>
<reference evidence="9 10" key="1">
    <citation type="journal article" date="2010" name="Stand. Genomic Sci.">
        <title>Complete genome sequence of Aminobacterium colombiense type strain (ALA-1).</title>
        <authorList>
            <person name="Chertkov O."/>
            <person name="Sikorski J."/>
            <person name="Brambilla E."/>
            <person name="Lapidus A."/>
            <person name="Copeland A."/>
            <person name="Glavina Del Rio T."/>
            <person name="Nolan M."/>
            <person name="Lucas S."/>
            <person name="Tice H."/>
            <person name="Cheng J.F."/>
            <person name="Han C."/>
            <person name="Detter J.C."/>
            <person name="Bruce D."/>
            <person name="Tapia R."/>
            <person name="Goodwin L."/>
            <person name="Pitluck S."/>
            <person name="Liolios K."/>
            <person name="Ivanova N."/>
            <person name="Mavromatis K."/>
            <person name="Ovchinnikova G."/>
            <person name="Pati A."/>
            <person name="Chen A."/>
            <person name="Palaniappan K."/>
            <person name="Land M."/>
            <person name="Hauser L."/>
            <person name="Chang Y.J."/>
            <person name="Jeffries C.D."/>
            <person name="Spring S."/>
            <person name="Rohde M."/>
            <person name="Goker M."/>
            <person name="Bristow J."/>
            <person name="Eisen J.A."/>
            <person name="Markowitz V."/>
            <person name="Hugenholtz P."/>
            <person name="Kyrpides N.C."/>
            <person name="Klenk H.P."/>
        </authorList>
    </citation>
    <scope>NUCLEOTIDE SEQUENCE [LARGE SCALE GENOMIC DNA]</scope>
    <source>
        <strain evidence="10">DSM 12261 / ALA-1</strain>
    </source>
</reference>
<feature type="transmembrane region" description="Helical" evidence="7">
    <location>
        <begin position="126"/>
        <end position="147"/>
    </location>
</feature>
<keyword evidence="5" id="KW-0411">Iron-sulfur</keyword>
<dbReference type="PANTHER" id="PTHR30224">
    <property type="entry name" value="ELECTRON TRANSPORT PROTEIN"/>
    <property type="match status" value="1"/>
</dbReference>
<accession>D5ECE0</accession>
<dbReference type="GO" id="GO:0051536">
    <property type="term" value="F:iron-sulfur cluster binding"/>
    <property type="evidence" value="ECO:0007669"/>
    <property type="project" value="UniProtKB-KW"/>
</dbReference>
<feature type="transmembrane region" description="Helical" evidence="7">
    <location>
        <begin position="68"/>
        <end position="95"/>
    </location>
</feature>
<evidence type="ECO:0000256" key="7">
    <source>
        <dbReference type="SAM" id="Phobius"/>
    </source>
</evidence>
<evidence type="ECO:0000256" key="3">
    <source>
        <dbReference type="ARBA" id="ARBA00022723"/>
    </source>
</evidence>
<dbReference type="OrthoDB" id="9806398at2"/>
<proteinExistence type="predicted"/>
<dbReference type="PANTHER" id="PTHR30224:SF4">
    <property type="entry name" value="ELECTRON TRANSPORT PROTEIN YCCM-RELATED"/>
    <property type="match status" value="1"/>
</dbReference>
<dbReference type="GO" id="GO:0046872">
    <property type="term" value="F:metal ion binding"/>
    <property type="evidence" value="ECO:0007669"/>
    <property type="project" value="UniProtKB-KW"/>
</dbReference>
<dbReference type="EMBL" id="CP001997">
    <property type="protein sequence ID" value="ADE56222.1"/>
    <property type="molecule type" value="Genomic_DNA"/>
</dbReference>
<feature type="transmembrane region" description="Helical" evidence="7">
    <location>
        <begin position="268"/>
        <end position="289"/>
    </location>
</feature>
<comment type="subcellular location">
    <subcellularLocation>
        <location evidence="1">Cell membrane</location>
    </subcellularLocation>
</comment>
<dbReference type="GO" id="GO:0005886">
    <property type="term" value="C:plasma membrane"/>
    <property type="evidence" value="ECO:0007669"/>
    <property type="project" value="UniProtKB-SubCell"/>
</dbReference>
<evidence type="ECO:0000256" key="6">
    <source>
        <dbReference type="ARBA" id="ARBA00023136"/>
    </source>
</evidence>
<feature type="transmembrane region" description="Helical" evidence="7">
    <location>
        <begin position="167"/>
        <end position="184"/>
    </location>
</feature>
<feature type="domain" description="4Fe-4S ferredoxin-type" evidence="8">
    <location>
        <begin position="235"/>
        <end position="265"/>
    </location>
</feature>
<keyword evidence="3" id="KW-0479">Metal-binding</keyword>
<protein>
    <submittedName>
        <fullName evidence="9">Polyferredoxin-like protein</fullName>
    </submittedName>
</protein>
<dbReference type="InterPro" id="IPR052378">
    <property type="entry name" value="NosR_regulator"/>
</dbReference>
<keyword evidence="7" id="KW-1133">Transmembrane helix</keyword>
<keyword evidence="7" id="KW-0812">Transmembrane</keyword>
<keyword evidence="10" id="KW-1185">Reference proteome</keyword>
<evidence type="ECO:0000259" key="8">
    <source>
        <dbReference type="PROSITE" id="PS51379"/>
    </source>
</evidence>
<evidence type="ECO:0000256" key="5">
    <source>
        <dbReference type="ARBA" id="ARBA00023014"/>
    </source>
</evidence>
<dbReference type="InterPro" id="IPR017896">
    <property type="entry name" value="4Fe4S_Fe-S-bd"/>
</dbReference>
<dbReference type="STRING" id="572547.Amico_0074"/>
<dbReference type="AlphaFoldDB" id="D5ECE0"/>